<dbReference type="GO" id="GO:0005634">
    <property type="term" value="C:nucleus"/>
    <property type="evidence" value="ECO:0007669"/>
    <property type="project" value="TreeGrafter"/>
</dbReference>
<protein>
    <recommendedName>
        <fullName evidence="5">Ubiquitin interaction domain-containing protein</fullName>
    </recommendedName>
</protein>
<keyword evidence="4" id="KW-1185">Reference proteome</keyword>
<dbReference type="PANTHER" id="PTHR39597">
    <property type="entry name" value="UBA DOMAIN-CONTAINING PROTEIN RUP1"/>
    <property type="match status" value="1"/>
</dbReference>
<dbReference type="InterPro" id="IPR055335">
    <property type="entry name" value="Ucp6/RUP1"/>
</dbReference>
<gene>
    <name evidence="3" type="ORF">DL764_010101</name>
</gene>
<dbReference type="Pfam" id="PF14555">
    <property type="entry name" value="UBA_4"/>
    <property type="match status" value="1"/>
</dbReference>
<evidence type="ECO:0008006" key="5">
    <source>
        <dbReference type="Google" id="ProtNLM"/>
    </source>
</evidence>
<feature type="region of interest" description="Disordered" evidence="2">
    <location>
        <begin position="708"/>
        <end position="856"/>
    </location>
</feature>
<dbReference type="AlphaFoldDB" id="A0A4Q4STB5"/>
<keyword evidence="1" id="KW-0175">Coiled coil</keyword>
<feature type="region of interest" description="Disordered" evidence="2">
    <location>
        <begin position="164"/>
        <end position="183"/>
    </location>
</feature>
<dbReference type="GO" id="GO:0005829">
    <property type="term" value="C:cytosol"/>
    <property type="evidence" value="ECO:0007669"/>
    <property type="project" value="TreeGrafter"/>
</dbReference>
<name>A0A4Q4STB5_9PEZI</name>
<comment type="caution">
    <text evidence="3">The sequence shown here is derived from an EMBL/GenBank/DDBJ whole genome shotgun (WGS) entry which is preliminary data.</text>
</comment>
<feature type="compositionally biased region" description="Low complexity" evidence="2">
    <location>
        <begin position="167"/>
        <end position="180"/>
    </location>
</feature>
<dbReference type="OrthoDB" id="4489171at2759"/>
<dbReference type="EMBL" id="QJNU01001174">
    <property type="protein sequence ID" value="RYO78656.1"/>
    <property type="molecule type" value="Genomic_DNA"/>
</dbReference>
<feature type="coiled-coil region" evidence="1">
    <location>
        <begin position="500"/>
        <end position="534"/>
    </location>
</feature>
<dbReference type="PANTHER" id="PTHR39597:SF1">
    <property type="entry name" value="UBA DOMAIN-CONTAINING PROTEIN RUP1"/>
    <property type="match status" value="1"/>
</dbReference>
<accession>A0A4Q4STB5</accession>
<evidence type="ECO:0000256" key="2">
    <source>
        <dbReference type="SAM" id="MobiDB-lite"/>
    </source>
</evidence>
<dbReference type="GO" id="GO:0016579">
    <property type="term" value="P:protein deubiquitination"/>
    <property type="evidence" value="ECO:0007669"/>
    <property type="project" value="TreeGrafter"/>
</dbReference>
<dbReference type="STRING" id="155417.A0A4Q4STB5"/>
<feature type="compositionally biased region" description="Low complexity" evidence="2">
    <location>
        <begin position="717"/>
        <end position="726"/>
    </location>
</feature>
<evidence type="ECO:0000313" key="4">
    <source>
        <dbReference type="Proteomes" id="UP000293360"/>
    </source>
</evidence>
<dbReference type="Proteomes" id="UP000293360">
    <property type="component" value="Unassembled WGS sequence"/>
</dbReference>
<evidence type="ECO:0000313" key="3">
    <source>
        <dbReference type="EMBL" id="RYO78656.1"/>
    </source>
</evidence>
<proteinExistence type="predicted"/>
<feature type="region of interest" description="Disordered" evidence="2">
    <location>
        <begin position="68"/>
        <end position="109"/>
    </location>
</feature>
<evidence type="ECO:0000256" key="1">
    <source>
        <dbReference type="SAM" id="Coils"/>
    </source>
</evidence>
<feature type="compositionally biased region" description="Polar residues" evidence="2">
    <location>
        <begin position="87"/>
        <end position="103"/>
    </location>
</feature>
<sequence>MSANAAPSDDDIALFCDIITGLSRTEAIARLKANNNDLQRATEEYFENPESTKYKWDESHFTDAEDNSAGVSFNIQGPDELAPPTYHDSTAPTRPPSRANNRSPLVEGAPTNHAEEDAALQRALAESAAESGVAPQETGVVDNSAAVKYFGRTNRTDYDSSQWAVVPTKPSTETTTTDPRPSLRKRQPVRNILLSFPTPARSYGHNSEWWKGQPILKPEALAAMMRGEEVEGDDAHPAFNEELHRLMAFLDKTDRSYCTVDPLIETQPIDPSGGRHTWGVDYEAKFLDHLFDPNHSMLGFEVAPMVSVGELVPASPSRSNESSDDSEAHENEQSSVNFGLLDIHLDHDQWSWVNSLYDALDQLLWAQAISPEQSSPESAGIAVYMESRRDLARHFQRQIYGIRRNGLQELTRWEGSRAMCGGEPGCSKLASLDRPHDIRSCRTKIIENFEVLIDQQRKNAQWRYYDDQWNKDIPYSMNDLRLITTWTGPFQLTAEEESKQKKWERIVEAAKDELEQLDREMAVYKEMQEEFLEQLEVISKRLTCQEHEVDDERFVYSNDPEAYHPEYWNPSQKYLLRGVALGEVTYVCVRGEPDLIDIGQESKSNDQWWKIECPDNTSPATFEKVSLEDVLQAAGTGSQWPMLVYATEKALEATPIPLTDALRMFVKADNRSFQQELAQEQNQEQTHEDQPPQATAISADTLSHIPVASRAKRKHSASSSVATNGSSRGGLDDVDLTFSDDRDPFDGEDRPTTSHREFANASPQSNKLGGIVESLANCRTNESPGGGRSEQRNTSSEGPEVEMQETPSQPRAPEMQERAGGPAPFFSAHAVDNNATNGTVDSMDMDIDLDHPDGQP</sequence>
<dbReference type="CDD" id="cd14273">
    <property type="entry name" value="UBA_TAP-C_like"/>
    <property type="match status" value="1"/>
</dbReference>
<feature type="compositionally biased region" description="Basic and acidic residues" evidence="2">
    <location>
        <begin position="739"/>
        <end position="758"/>
    </location>
</feature>
<reference evidence="3 4" key="1">
    <citation type="submission" date="2018-06" db="EMBL/GenBank/DDBJ databases">
        <title>Complete Genomes of Monosporascus.</title>
        <authorList>
            <person name="Robinson A.J."/>
            <person name="Natvig D.O."/>
        </authorList>
    </citation>
    <scope>NUCLEOTIDE SEQUENCE [LARGE SCALE GENOMIC DNA]</scope>
    <source>
        <strain evidence="3 4">CBS 110550</strain>
    </source>
</reference>
<organism evidence="3 4">
    <name type="scientific">Monosporascus ibericus</name>
    <dbReference type="NCBI Taxonomy" id="155417"/>
    <lineage>
        <taxon>Eukaryota</taxon>
        <taxon>Fungi</taxon>
        <taxon>Dikarya</taxon>
        <taxon>Ascomycota</taxon>
        <taxon>Pezizomycotina</taxon>
        <taxon>Sordariomycetes</taxon>
        <taxon>Xylariomycetidae</taxon>
        <taxon>Xylariales</taxon>
        <taxon>Xylariales incertae sedis</taxon>
        <taxon>Monosporascus</taxon>
    </lineage>
</organism>
<feature type="region of interest" description="Disordered" evidence="2">
    <location>
        <begin position="312"/>
        <end position="333"/>
    </location>
</feature>